<name>A0ABW4YE80_9GAMM</name>
<dbReference type="InterPro" id="IPR001763">
    <property type="entry name" value="Rhodanese-like_dom"/>
</dbReference>
<evidence type="ECO:0000313" key="4">
    <source>
        <dbReference type="Proteomes" id="UP001597337"/>
    </source>
</evidence>
<keyword evidence="4" id="KW-1185">Reference proteome</keyword>
<dbReference type="PROSITE" id="PS50206">
    <property type="entry name" value="RHODANESE_3"/>
    <property type="match status" value="1"/>
</dbReference>
<dbReference type="Pfam" id="PF00581">
    <property type="entry name" value="Rhodanese"/>
    <property type="match status" value="1"/>
</dbReference>
<feature type="chain" id="PRO_5045182927" evidence="1">
    <location>
        <begin position="28"/>
        <end position="150"/>
    </location>
</feature>
<dbReference type="SUPFAM" id="SSF52821">
    <property type="entry name" value="Rhodanese/Cell cycle control phosphatase"/>
    <property type="match status" value="1"/>
</dbReference>
<proteinExistence type="predicted"/>
<feature type="signal peptide" evidence="1">
    <location>
        <begin position="1"/>
        <end position="27"/>
    </location>
</feature>
<feature type="domain" description="Rhodanese" evidence="2">
    <location>
        <begin position="42"/>
        <end position="146"/>
    </location>
</feature>
<accession>A0ABW4YE80</accession>
<evidence type="ECO:0000256" key="1">
    <source>
        <dbReference type="SAM" id="SignalP"/>
    </source>
</evidence>
<gene>
    <name evidence="3" type="ORF">ACFSJC_18535</name>
</gene>
<evidence type="ECO:0000313" key="3">
    <source>
        <dbReference type="EMBL" id="MFD2113849.1"/>
    </source>
</evidence>
<evidence type="ECO:0000259" key="2">
    <source>
        <dbReference type="PROSITE" id="PS50206"/>
    </source>
</evidence>
<comment type="caution">
    <text evidence="3">The sequence shown here is derived from an EMBL/GenBank/DDBJ whole genome shotgun (WGS) entry which is preliminary data.</text>
</comment>
<dbReference type="RefSeq" id="WP_386028683.1">
    <property type="nucleotide sequence ID" value="NZ_JBHUHX010000059.1"/>
</dbReference>
<keyword evidence="1" id="KW-0732">Signal</keyword>
<sequence>MIKLYRSIPSLAIILGTALLFIGCSQAAGPQLSPPEALDMANKGELTLIDVRTPMEWRQSGVAPMAHRIDMHDPKGPDGFAQAVLQTVDGDRSATIGLICRTGNRSRHMQQELISRGFTHVYDVKEGMMGNPNGPGWIRRGLPIKPCPNC</sequence>
<dbReference type="Proteomes" id="UP001597337">
    <property type="component" value="Unassembled WGS sequence"/>
</dbReference>
<dbReference type="EMBL" id="JBHUHX010000059">
    <property type="protein sequence ID" value="MFD2113849.1"/>
    <property type="molecule type" value="Genomic_DNA"/>
</dbReference>
<dbReference type="SMART" id="SM00450">
    <property type="entry name" value="RHOD"/>
    <property type="match status" value="1"/>
</dbReference>
<dbReference type="PROSITE" id="PS51257">
    <property type="entry name" value="PROKAR_LIPOPROTEIN"/>
    <property type="match status" value="1"/>
</dbReference>
<organism evidence="3 4">
    <name type="scientific">Thiorhodococcus fuscus</name>
    <dbReference type="NCBI Taxonomy" id="527200"/>
    <lineage>
        <taxon>Bacteria</taxon>
        <taxon>Pseudomonadati</taxon>
        <taxon>Pseudomonadota</taxon>
        <taxon>Gammaproteobacteria</taxon>
        <taxon>Chromatiales</taxon>
        <taxon>Chromatiaceae</taxon>
        <taxon>Thiorhodococcus</taxon>
    </lineage>
</organism>
<dbReference type="Gene3D" id="3.40.250.10">
    <property type="entry name" value="Rhodanese-like domain"/>
    <property type="match status" value="1"/>
</dbReference>
<dbReference type="InterPro" id="IPR036873">
    <property type="entry name" value="Rhodanese-like_dom_sf"/>
</dbReference>
<protein>
    <submittedName>
        <fullName evidence="3">Rhodanese-like domain-containing protein</fullName>
    </submittedName>
</protein>
<reference evidence="4" key="1">
    <citation type="journal article" date="2019" name="Int. J. Syst. Evol. Microbiol.">
        <title>The Global Catalogue of Microorganisms (GCM) 10K type strain sequencing project: providing services to taxonomists for standard genome sequencing and annotation.</title>
        <authorList>
            <consortium name="The Broad Institute Genomics Platform"/>
            <consortium name="The Broad Institute Genome Sequencing Center for Infectious Disease"/>
            <person name="Wu L."/>
            <person name="Ma J."/>
        </authorList>
    </citation>
    <scope>NUCLEOTIDE SEQUENCE [LARGE SCALE GENOMIC DNA]</scope>
    <source>
        <strain evidence="4">KACC 12597</strain>
    </source>
</reference>